<dbReference type="SUPFAM" id="SSF56322">
    <property type="entry name" value="ADC synthase"/>
    <property type="match status" value="1"/>
</dbReference>
<keyword evidence="2" id="KW-0808">Transferase</keyword>
<proteinExistence type="predicted"/>
<dbReference type="GO" id="GO:0046820">
    <property type="term" value="F:4-amino-4-deoxychorismate synthase activity"/>
    <property type="evidence" value="ECO:0007669"/>
    <property type="project" value="UniProtKB-EC"/>
</dbReference>
<dbReference type="Proteomes" id="UP000237222">
    <property type="component" value="Unassembled WGS sequence"/>
</dbReference>
<dbReference type="RefSeq" id="WP_103683437.1">
    <property type="nucleotide sequence ID" value="NZ_PQGG01000012.1"/>
</dbReference>
<evidence type="ECO:0000313" key="5">
    <source>
        <dbReference type="EMBL" id="POP53677.1"/>
    </source>
</evidence>
<accession>A0A2S4HI56</accession>
<evidence type="ECO:0000256" key="2">
    <source>
        <dbReference type="ARBA" id="ARBA00022679"/>
    </source>
</evidence>
<organism evidence="5 6">
    <name type="scientific">Zhongshania marina</name>
    <dbReference type="NCBI Taxonomy" id="2304603"/>
    <lineage>
        <taxon>Bacteria</taxon>
        <taxon>Pseudomonadati</taxon>
        <taxon>Pseudomonadota</taxon>
        <taxon>Gammaproteobacteria</taxon>
        <taxon>Cellvibrionales</taxon>
        <taxon>Spongiibacteraceae</taxon>
        <taxon>Zhongshania</taxon>
    </lineage>
</organism>
<evidence type="ECO:0000256" key="1">
    <source>
        <dbReference type="ARBA" id="ARBA00013139"/>
    </source>
</evidence>
<evidence type="ECO:0000313" key="6">
    <source>
        <dbReference type="Proteomes" id="UP000237222"/>
    </source>
</evidence>
<dbReference type="InterPro" id="IPR015890">
    <property type="entry name" value="Chorismate_C"/>
</dbReference>
<feature type="domain" description="Chorismate-utilising enzyme C-terminal" evidence="3">
    <location>
        <begin position="188"/>
        <end position="440"/>
    </location>
</feature>
<evidence type="ECO:0000259" key="4">
    <source>
        <dbReference type="Pfam" id="PF04715"/>
    </source>
</evidence>
<dbReference type="InterPro" id="IPR005801">
    <property type="entry name" value="ADC_synthase"/>
</dbReference>
<evidence type="ECO:0000259" key="3">
    <source>
        <dbReference type="Pfam" id="PF00425"/>
    </source>
</evidence>
<dbReference type="InterPro" id="IPR019999">
    <property type="entry name" value="Anth_synth_I-like"/>
</dbReference>
<sequence length="451" mass="49818">MASLRRILLPYTCDSCALFAKLKHLPFPVFLDSAAPFSDYGRFDIICAQPEKIISFKSNNYENIDTFLFNSEKLLKTVSDTYLHADDLPFCGGAIGYLSYNFGELSLGKREPATTSTTAYPPEAHIGIYPWVIVVDHERQRCELVAQASLSEQSLAEIERLILNELETPTELLPFKLNGEFNSSLNATKYQQAFKRIQDYIRAGDCYQINLTRAFSAPYEGDSWQAYRGLREAAAAPYSAYIDLGESQILSFSPERLLSANNAALQTQPIKGTAARDPDPDKDLALAKALQQSTKNRAENVMIVDLLRNDFSKSCVAASVKTEQLCELQSFRTVHHLVSTVSGQLRPDCSPFNALLNCFPGGSITGAPKHRAMEIIREIEPHQRGVYCGSIFYLGAGGKMDSNITIRSFVCADNTITGWAGGGIVADSDVDEEFVETETKIGKLLQALADL</sequence>
<dbReference type="OrthoDB" id="9803598at2"/>
<reference evidence="5" key="1">
    <citation type="submission" date="2018-01" db="EMBL/GenBank/DDBJ databases">
        <authorList>
            <person name="Yu X.-D."/>
        </authorList>
    </citation>
    <scope>NUCLEOTIDE SEQUENCE</scope>
    <source>
        <strain evidence="5">ZX-21</strain>
    </source>
</reference>
<dbReference type="GO" id="GO:0000162">
    <property type="term" value="P:L-tryptophan biosynthetic process"/>
    <property type="evidence" value="ECO:0007669"/>
    <property type="project" value="TreeGrafter"/>
</dbReference>
<dbReference type="GO" id="GO:0009396">
    <property type="term" value="P:folic acid-containing compound biosynthetic process"/>
    <property type="evidence" value="ECO:0007669"/>
    <property type="project" value="InterPro"/>
</dbReference>
<dbReference type="InterPro" id="IPR005802">
    <property type="entry name" value="ADC_synth_comp_1"/>
</dbReference>
<dbReference type="AlphaFoldDB" id="A0A2S4HI56"/>
<dbReference type="Gene3D" id="3.60.120.10">
    <property type="entry name" value="Anthranilate synthase"/>
    <property type="match status" value="1"/>
</dbReference>
<feature type="domain" description="Anthranilate synthase component I N-terminal" evidence="4">
    <location>
        <begin position="14"/>
        <end position="143"/>
    </location>
</feature>
<comment type="caution">
    <text evidence="5">The sequence shown here is derived from an EMBL/GenBank/DDBJ whole genome shotgun (WGS) entry which is preliminary data.</text>
</comment>
<dbReference type="Pfam" id="PF04715">
    <property type="entry name" value="Anth_synt_I_N"/>
    <property type="match status" value="1"/>
</dbReference>
<name>A0A2S4HI56_9GAMM</name>
<dbReference type="PANTHER" id="PTHR11236">
    <property type="entry name" value="AMINOBENZOATE/ANTHRANILATE SYNTHASE"/>
    <property type="match status" value="1"/>
</dbReference>
<gene>
    <name evidence="5" type="primary">pabB</name>
    <name evidence="5" type="ORF">C0068_05240</name>
</gene>
<dbReference type="PANTHER" id="PTHR11236:SF50">
    <property type="entry name" value="AMINODEOXYCHORISMATE SYNTHASE COMPONENT 1"/>
    <property type="match status" value="1"/>
</dbReference>
<dbReference type="EC" id="2.6.1.85" evidence="1"/>
<dbReference type="NCBIfam" id="TIGR00553">
    <property type="entry name" value="pabB"/>
    <property type="match status" value="1"/>
</dbReference>
<dbReference type="InterPro" id="IPR006805">
    <property type="entry name" value="Anth_synth_I_N"/>
</dbReference>
<dbReference type="EMBL" id="PQGG01000012">
    <property type="protein sequence ID" value="POP53677.1"/>
    <property type="molecule type" value="Genomic_DNA"/>
</dbReference>
<dbReference type="PRINTS" id="PR00095">
    <property type="entry name" value="ANTSNTHASEI"/>
</dbReference>
<dbReference type="Pfam" id="PF00425">
    <property type="entry name" value="Chorismate_bind"/>
    <property type="match status" value="1"/>
</dbReference>
<protein>
    <recommendedName>
        <fullName evidence="1">aminodeoxychorismate synthase</fullName>
        <ecNumber evidence="1">2.6.1.85</ecNumber>
    </recommendedName>
</protein>